<organism evidence="1 2">
    <name type="scientific">Streptomyces lunalinharesii</name>
    <dbReference type="NCBI Taxonomy" id="333384"/>
    <lineage>
        <taxon>Bacteria</taxon>
        <taxon>Bacillati</taxon>
        <taxon>Actinomycetota</taxon>
        <taxon>Actinomycetes</taxon>
        <taxon>Kitasatosporales</taxon>
        <taxon>Streptomycetaceae</taxon>
        <taxon>Streptomyces</taxon>
    </lineage>
</organism>
<dbReference type="Pfam" id="PF03928">
    <property type="entry name" value="HbpS-like"/>
    <property type="match status" value="1"/>
</dbReference>
<reference evidence="1 2" key="1">
    <citation type="journal article" date="2019" name="Int. J. Syst. Evol. Microbiol.">
        <title>The Global Catalogue of Microorganisms (GCM) 10K type strain sequencing project: providing services to taxonomists for standard genome sequencing and annotation.</title>
        <authorList>
            <consortium name="The Broad Institute Genomics Platform"/>
            <consortium name="The Broad Institute Genome Sequencing Center for Infectious Disease"/>
            <person name="Wu L."/>
            <person name="Ma J."/>
        </authorList>
    </citation>
    <scope>NUCLEOTIDE SEQUENCE [LARGE SCALE GENOMIC DNA]</scope>
    <source>
        <strain evidence="1 2">JCM 16374</strain>
    </source>
</reference>
<name>A0ABN3T0I9_9ACTN</name>
<dbReference type="SUPFAM" id="SSF143744">
    <property type="entry name" value="GlcG-like"/>
    <property type="match status" value="1"/>
</dbReference>
<comment type="caution">
    <text evidence="1">The sequence shown here is derived from an EMBL/GenBank/DDBJ whole genome shotgun (WGS) entry which is preliminary data.</text>
</comment>
<dbReference type="RefSeq" id="WP_344584006.1">
    <property type="nucleotide sequence ID" value="NZ_BAAARK010000048.1"/>
</dbReference>
<dbReference type="PANTHER" id="PTHR34309">
    <property type="entry name" value="SLR1406 PROTEIN"/>
    <property type="match status" value="1"/>
</dbReference>
<keyword evidence="2" id="KW-1185">Reference proteome</keyword>
<dbReference type="InterPro" id="IPR038084">
    <property type="entry name" value="PduO/GlcC-like_sf"/>
</dbReference>
<dbReference type="Proteomes" id="UP001500994">
    <property type="component" value="Unassembled WGS sequence"/>
</dbReference>
<dbReference type="Gene3D" id="3.30.450.150">
    <property type="entry name" value="Haem-degrading domain"/>
    <property type="match status" value="1"/>
</dbReference>
<dbReference type="EMBL" id="BAAARK010000048">
    <property type="protein sequence ID" value="GAA2689518.1"/>
    <property type="molecule type" value="Genomic_DNA"/>
</dbReference>
<evidence type="ECO:0000313" key="2">
    <source>
        <dbReference type="Proteomes" id="UP001500994"/>
    </source>
</evidence>
<dbReference type="InterPro" id="IPR052517">
    <property type="entry name" value="GlcG_carb_metab_protein"/>
</dbReference>
<gene>
    <name evidence="1" type="ORF">GCM10009864_74390</name>
</gene>
<accession>A0ABN3T0I9</accession>
<evidence type="ECO:0008006" key="3">
    <source>
        <dbReference type="Google" id="ProtNLM"/>
    </source>
</evidence>
<dbReference type="PANTHER" id="PTHR34309:SF1">
    <property type="entry name" value="PROTEIN GLCG"/>
    <property type="match status" value="1"/>
</dbReference>
<sequence>MSTDILQKSAPSSSITQVAAGALIAAVHAAAARLGFTAAVAVTDAGGHPKAFDRADDAPFLTAEVALDKAWTAASFHIPTHTWNDYLANARVAPLAGHPRLMAVGGGYPIIDDGQCVGGLGISGGSYEQDQQAAEEALAALGFEVPAH</sequence>
<dbReference type="InterPro" id="IPR005624">
    <property type="entry name" value="PduO/GlcC-like"/>
</dbReference>
<evidence type="ECO:0000313" key="1">
    <source>
        <dbReference type="EMBL" id="GAA2689518.1"/>
    </source>
</evidence>
<protein>
    <recommendedName>
        <fullName evidence="3">Heme-binding protein</fullName>
    </recommendedName>
</protein>
<proteinExistence type="predicted"/>